<keyword evidence="10" id="KW-1185">Reference proteome</keyword>
<dbReference type="GO" id="GO:0016413">
    <property type="term" value="F:O-acetyltransferase activity"/>
    <property type="evidence" value="ECO:0007669"/>
    <property type="project" value="TreeGrafter"/>
</dbReference>
<evidence type="ECO:0000256" key="4">
    <source>
        <dbReference type="ARBA" id="ARBA00022692"/>
    </source>
</evidence>
<dbReference type="Pfam" id="PF01757">
    <property type="entry name" value="Acyl_transf_3"/>
    <property type="match status" value="1"/>
</dbReference>
<gene>
    <name evidence="9" type="ORF">JCM17207_05960</name>
</gene>
<protein>
    <recommendedName>
        <fullName evidence="8">Acyltransferase 3 domain-containing protein</fullName>
    </recommendedName>
</protein>
<keyword evidence="3" id="KW-1003">Cell membrane</keyword>
<feature type="domain" description="Acyltransferase 3" evidence="8">
    <location>
        <begin position="15"/>
        <end position="346"/>
    </location>
</feature>
<sequence>MKSTKPRTASSLGMFDLFKGLGIATVVFVHTAELYALNTSGGISISTFLIFIYREALMSAFYIASGYGFRKRSIGKCIHQQLKGVLPPYLYAVAATAVIHLAFHYACFGIWENSVAETGKVLGGMLLGLPHTAEYFGITFFSCGPMWYLLAMAVGWIILDILMNTFPERYIPYAVVFTMVLGWATCLVWELPFCLSQGMTVVPYLYIGYLAKKRHWFDQPLSFKFKGLVLLCALLAAGGALATQSTDNMSMGEWTLGPVGILCNGVIGFWAVHWFVGLSRKCEGSLAHTLENVGRRSLQIFCVHTVELTAVPWYLFAAQFAATPLLGLLLHFALRCWLILIVCLFLVNRRRIFRLRPRRSARTAPTATATTTAPFSRYASRHG</sequence>
<evidence type="ECO:0000313" key="10">
    <source>
        <dbReference type="Proteomes" id="UP001055185"/>
    </source>
</evidence>
<evidence type="ECO:0000259" key="8">
    <source>
        <dbReference type="Pfam" id="PF01757"/>
    </source>
</evidence>
<feature type="transmembrane region" description="Helical" evidence="7">
    <location>
        <begin position="43"/>
        <end position="69"/>
    </location>
</feature>
<feature type="transmembrane region" description="Helical" evidence="7">
    <location>
        <begin position="12"/>
        <end position="31"/>
    </location>
</feature>
<proteinExistence type="inferred from homology"/>
<feature type="transmembrane region" description="Helical" evidence="7">
    <location>
        <begin position="297"/>
        <end position="316"/>
    </location>
</feature>
<dbReference type="PANTHER" id="PTHR40074">
    <property type="entry name" value="O-ACETYLTRANSFERASE WECH"/>
    <property type="match status" value="1"/>
</dbReference>
<evidence type="ECO:0000256" key="3">
    <source>
        <dbReference type="ARBA" id="ARBA00022475"/>
    </source>
</evidence>
<dbReference type="RefSeq" id="WP_238316208.1">
    <property type="nucleotide sequence ID" value="NZ_BQKV01000022.1"/>
</dbReference>
<dbReference type="PANTHER" id="PTHR40074:SF2">
    <property type="entry name" value="O-ACETYLTRANSFERASE WECH"/>
    <property type="match status" value="1"/>
</dbReference>
<organism evidence="9 10">
    <name type="scientific">Faecalibacterium gallinarum</name>
    <dbReference type="NCBI Taxonomy" id="2903556"/>
    <lineage>
        <taxon>Bacteria</taxon>
        <taxon>Bacillati</taxon>
        <taxon>Bacillota</taxon>
        <taxon>Clostridia</taxon>
        <taxon>Eubacteriales</taxon>
        <taxon>Oscillospiraceae</taxon>
        <taxon>Faecalibacterium</taxon>
    </lineage>
</organism>
<comment type="subcellular location">
    <subcellularLocation>
        <location evidence="1">Cell membrane</location>
        <topology evidence="1">Multi-pass membrane protein</topology>
    </subcellularLocation>
</comment>
<feature type="transmembrane region" description="Helical" evidence="7">
    <location>
        <begin position="170"/>
        <end position="189"/>
    </location>
</feature>
<evidence type="ECO:0000256" key="7">
    <source>
        <dbReference type="SAM" id="Phobius"/>
    </source>
</evidence>
<reference evidence="9" key="1">
    <citation type="journal article" date="2022" name="Int. J. Syst. Evol. Microbiol.">
        <title>Genome-based, phenotypic and chemotaxonomic classification of Faecalibacterium strains: proposal of three novel species Faecalibacterium duncaniae sp. nov., Faecalibacterium hattorii sp. nov. and Faecalibacterium gallinarum sp. nov. .</title>
        <authorList>
            <person name="Sakamoto M."/>
            <person name="Sakurai N."/>
            <person name="Tanno H."/>
            <person name="Iino T."/>
            <person name="Ohkuma M."/>
            <person name="Endo A."/>
        </authorList>
    </citation>
    <scope>NUCLEOTIDE SEQUENCE</scope>
    <source>
        <strain evidence="9">JCM 17207</strain>
    </source>
</reference>
<evidence type="ECO:0000256" key="6">
    <source>
        <dbReference type="ARBA" id="ARBA00023136"/>
    </source>
</evidence>
<evidence type="ECO:0000256" key="5">
    <source>
        <dbReference type="ARBA" id="ARBA00022989"/>
    </source>
</evidence>
<feature type="transmembrane region" description="Helical" evidence="7">
    <location>
        <begin position="328"/>
        <end position="348"/>
    </location>
</feature>
<comment type="caution">
    <text evidence="9">The sequence shown here is derived from an EMBL/GenBank/DDBJ whole genome shotgun (WGS) entry which is preliminary data.</text>
</comment>
<keyword evidence="6 7" id="KW-0472">Membrane</keyword>
<evidence type="ECO:0000313" key="9">
    <source>
        <dbReference type="EMBL" id="GJN63971.1"/>
    </source>
</evidence>
<comment type="similarity">
    <text evidence="2">Belongs to the acyltransferase 3 family.</text>
</comment>
<keyword evidence="5 7" id="KW-1133">Transmembrane helix</keyword>
<feature type="transmembrane region" description="Helical" evidence="7">
    <location>
        <begin position="195"/>
        <end position="211"/>
    </location>
</feature>
<evidence type="ECO:0000256" key="2">
    <source>
        <dbReference type="ARBA" id="ARBA00007400"/>
    </source>
</evidence>
<dbReference type="EMBL" id="BQKV01000022">
    <property type="protein sequence ID" value="GJN63971.1"/>
    <property type="molecule type" value="Genomic_DNA"/>
</dbReference>
<keyword evidence="4 7" id="KW-0812">Transmembrane</keyword>
<dbReference type="Proteomes" id="UP001055185">
    <property type="component" value="Unassembled WGS sequence"/>
</dbReference>
<feature type="transmembrane region" description="Helical" evidence="7">
    <location>
        <begin position="135"/>
        <end position="158"/>
    </location>
</feature>
<evidence type="ECO:0000256" key="1">
    <source>
        <dbReference type="ARBA" id="ARBA00004651"/>
    </source>
</evidence>
<dbReference type="InterPro" id="IPR002656">
    <property type="entry name" value="Acyl_transf_3_dom"/>
</dbReference>
<dbReference type="AlphaFoldDB" id="A0AA37IX53"/>
<feature type="transmembrane region" description="Helical" evidence="7">
    <location>
        <begin position="223"/>
        <end position="242"/>
    </location>
</feature>
<accession>A0AA37IX53</accession>
<dbReference type="GO" id="GO:0005886">
    <property type="term" value="C:plasma membrane"/>
    <property type="evidence" value="ECO:0007669"/>
    <property type="project" value="UniProtKB-SubCell"/>
</dbReference>
<feature type="transmembrane region" description="Helical" evidence="7">
    <location>
        <begin position="254"/>
        <end position="276"/>
    </location>
</feature>
<dbReference type="GO" id="GO:0009246">
    <property type="term" value="P:enterobacterial common antigen biosynthetic process"/>
    <property type="evidence" value="ECO:0007669"/>
    <property type="project" value="TreeGrafter"/>
</dbReference>
<feature type="transmembrane region" description="Helical" evidence="7">
    <location>
        <begin position="89"/>
        <end position="111"/>
    </location>
</feature>
<name>A0AA37IX53_9FIRM</name>